<sequence>KSSCKTEGYSPRPRYHPQWVGSWLASRKKPINCEDSLVATVNRKILDAVRTCDNVKVIPKKVKTNTEEIAVGRYFSSPLLRQDPRNHCVPIFDVIPLPETDEETLIVIPFLRQFSDPPFEFKSEYLEIVTQLLEGCLFFLNIAMDASQLIPRGFHFISQYTHGARKGVFEFKDRRDVAPVLYYFINFDLVSKFSGYEKHECFTGRVSQDRTVPEFSDTIPWDPFKVDIYQLGGVFAEIESVSILFSLYVGLEFLHPLLESMRQPDPTQCPDARAAFEHFSEPCLCFDS</sequence>
<dbReference type="EMBL" id="KN837590">
    <property type="protein sequence ID" value="KIJ23780.1"/>
    <property type="molecule type" value="Genomic_DNA"/>
</dbReference>
<feature type="non-terminal residue" evidence="1">
    <location>
        <position position="288"/>
    </location>
</feature>
<organism evidence="1 2">
    <name type="scientific">Sphaerobolus stellatus (strain SS14)</name>
    <dbReference type="NCBI Taxonomy" id="990650"/>
    <lineage>
        <taxon>Eukaryota</taxon>
        <taxon>Fungi</taxon>
        <taxon>Dikarya</taxon>
        <taxon>Basidiomycota</taxon>
        <taxon>Agaricomycotina</taxon>
        <taxon>Agaricomycetes</taxon>
        <taxon>Phallomycetidae</taxon>
        <taxon>Geastrales</taxon>
        <taxon>Sphaerobolaceae</taxon>
        <taxon>Sphaerobolus</taxon>
    </lineage>
</organism>
<proteinExistence type="predicted"/>
<dbReference type="HOGENOM" id="CLU_044121_2_0_1"/>
<protein>
    <submittedName>
        <fullName evidence="1">Uncharacterized protein</fullName>
    </submittedName>
</protein>
<dbReference type="Proteomes" id="UP000054279">
    <property type="component" value="Unassembled WGS sequence"/>
</dbReference>
<dbReference type="SUPFAM" id="SSF56112">
    <property type="entry name" value="Protein kinase-like (PK-like)"/>
    <property type="match status" value="1"/>
</dbReference>
<dbReference type="InterPro" id="IPR011009">
    <property type="entry name" value="Kinase-like_dom_sf"/>
</dbReference>
<keyword evidence="2" id="KW-1185">Reference proteome</keyword>
<accession>A0A0C9UEZ7</accession>
<name>A0A0C9UEZ7_SPHS4</name>
<dbReference type="AlphaFoldDB" id="A0A0C9UEZ7"/>
<evidence type="ECO:0000313" key="2">
    <source>
        <dbReference type="Proteomes" id="UP000054279"/>
    </source>
</evidence>
<reference evidence="1 2" key="1">
    <citation type="submission" date="2014-06" db="EMBL/GenBank/DDBJ databases">
        <title>Evolutionary Origins and Diversification of the Mycorrhizal Mutualists.</title>
        <authorList>
            <consortium name="DOE Joint Genome Institute"/>
            <consortium name="Mycorrhizal Genomics Consortium"/>
            <person name="Kohler A."/>
            <person name="Kuo A."/>
            <person name="Nagy L.G."/>
            <person name="Floudas D."/>
            <person name="Copeland A."/>
            <person name="Barry K.W."/>
            <person name="Cichocki N."/>
            <person name="Veneault-Fourrey C."/>
            <person name="LaButti K."/>
            <person name="Lindquist E.A."/>
            <person name="Lipzen A."/>
            <person name="Lundell T."/>
            <person name="Morin E."/>
            <person name="Murat C."/>
            <person name="Riley R."/>
            <person name="Ohm R."/>
            <person name="Sun H."/>
            <person name="Tunlid A."/>
            <person name="Henrissat B."/>
            <person name="Grigoriev I.V."/>
            <person name="Hibbett D.S."/>
            <person name="Martin F."/>
        </authorList>
    </citation>
    <scope>NUCLEOTIDE SEQUENCE [LARGE SCALE GENOMIC DNA]</scope>
    <source>
        <strain evidence="1 2">SS14</strain>
    </source>
</reference>
<evidence type="ECO:0000313" key="1">
    <source>
        <dbReference type="EMBL" id="KIJ23780.1"/>
    </source>
</evidence>
<gene>
    <name evidence="1" type="ORF">M422DRAFT_195503</name>
</gene>
<dbReference type="OrthoDB" id="5987198at2759"/>